<dbReference type="InterPro" id="IPR027417">
    <property type="entry name" value="P-loop_NTPase"/>
</dbReference>
<dbReference type="GO" id="GO:0016887">
    <property type="term" value="F:ATP hydrolysis activity"/>
    <property type="evidence" value="ECO:0007669"/>
    <property type="project" value="InterPro"/>
</dbReference>
<dbReference type="PANTHER" id="PTHR32114">
    <property type="entry name" value="ABC TRANSPORTER ABCH.3"/>
    <property type="match status" value="1"/>
</dbReference>
<protein>
    <recommendedName>
        <fullName evidence="3">Nuclease SbcCD subunit C</fullName>
    </recommendedName>
</protein>
<proteinExistence type="inferred from homology"/>
<dbReference type="SUPFAM" id="SSF52540">
    <property type="entry name" value="P-loop containing nucleoside triphosphate hydrolases"/>
    <property type="match status" value="2"/>
</dbReference>
<evidence type="ECO:0000256" key="2">
    <source>
        <dbReference type="ARBA" id="ARBA00011322"/>
    </source>
</evidence>
<keyword evidence="4" id="KW-0175">Coiled coil</keyword>
<evidence type="ECO:0000313" key="7">
    <source>
        <dbReference type="Proteomes" id="UP000236642"/>
    </source>
</evidence>
<accession>A0A2H5Y9L4</accession>
<dbReference type="Gene3D" id="3.40.50.300">
    <property type="entry name" value="P-loop containing nucleotide triphosphate hydrolases"/>
    <property type="match status" value="2"/>
</dbReference>
<dbReference type="GO" id="GO:0006302">
    <property type="term" value="P:double-strand break repair"/>
    <property type="evidence" value="ECO:0007669"/>
    <property type="project" value="InterPro"/>
</dbReference>
<organism evidence="6 7">
    <name type="scientific">Candidatus Thermoflexus japonica</name>
    <dbReference type="NCBI Taxonomy" id="2035417"/>
    <lineage>
        <taxon>Bacteria</taxon>
        <taxon>Bacillati</taxon>
        <taxon>Chloroflexota</taxon>
        <taxon>Thermoflexia</taxon>
        <taxon>Thermoflexales</taxon>
        <taxon>Thermoflexaceae</taxon>
        <taxon>Thermoflexus</taxon>
    </lineage>
</organism>
<dbReference type="Proteomes" id="UP000236642">
    <property type="component" value="Unassembled WGS sequence"/>
</dbReference>
<name>A0A2H5Y9L4_9CHLR</name>
<reference evidence="7" key="1">
    <citation type="submission" date="2017-09" db="EMBL/GenBank/DDBJ databases">
        <title>Metaegenomics of thermophilic ammonia-oxidizing enrichment culture.</title>
        <authorList>
            <person name="Kato S."/>
            <person name="Suzuki K."/>
        </authorList>
    </citation>
    <scope>NUCLEOTIDE SEQUENCE [LARGE SCALE GENOMIC DNA]</scope>
</reference>
<dbReference type="EMBL" id="BEHY01000101">
    <property type="protein sequence ID" value="GBD10067.1"/>
    <property type="molecule type" value="Genomic_DNA"/>
</dbReference>
<dbReference type="SUPFAM" id="SSF75712">
    <property type="entry name" value="Rad50 coiled-coil Zn hook"/>
    <property type="match status" value="1"/>
</dbReference>
<dbReference type="Pfam" id="PF13476">
    <property type="entry name" value="AAA_23"/>
    <property type="match status" value="1"/>
</dbReference>
<evidence type="ECO:0000256" key="3">
    <source>
        <dbReference type="ARBA" id="ARBA00013368"/>
    </source>
</evidence>
<comment type="similarity">
    <text evidence="1">Belongs to the SMC family. SbcC subfamily.</text>
</comment>
<sequence>MELVRLELKNFLSYREGELDFTGLHMAALVGPNGAGKSSLLDAITWALWGRTSRLDRDQDHLVHRGEKEARVSLTFRLGEAVYRVTRVRRRGKGNIMLDFQMLVPRHRVLSGAGIRETQEEINKVLQIDFDTFVNSAFIRQGRADEFTTKTPAERKEVLAEILRLDQWRELEERAKEKIREIDARLDNLKWRMEEHERELQQRPEYEAAFQRASMEHLDRQVEREAAEREWEALRRDEERAQAVRDRLRELEGEREQVERHLARLEEQIARLQESLSRWRALTGRREAILAAWEELQRAREALARLEEASREAHALQARRAELETQIAVARARMEGERRRLQEEIEAITARAARQSELEAEAADIRRQISERPALEEEIRALREQLQALQAERGERQNENRQLYQEMKDLEARIQAISRIGAECPTCRRPLPEAERMRLQREWELEGRRRGDRYRENQARLQAIDQEQSQLEARLQERQLALETLSRLELRMEQIEQELREIHGELDRLEERRRALQELDQRLQEDRVAPEEQAALQEIDAALKALGYDIEAHHALLRRVRELEEAGQEWHRLQEAERRIPEEEEALHRLEEIRRGELERRHRLQEEQGRLEREKEDLEGRLKALPEAQRRVEAARRAEREARDRMIAAKQRLENCDRLAEELAQMRKEKIQLEEEKGLYRDLQIAFGRNGIPAMIIEAILPEIEEEANRILQRLTDGRLTVRFRSQRETKSGTVQETLDILISDEGEERPYENFSGGEKFRVDFAIRLALSRVLARRSGTPLRLLVVDEGFGSQDQAGRERLIEALNAVKDEFSTVLVISHLEEFQDAFPVRIEVRKTANGSQLQLVM</sequence>
<evidence type="ECO:0000313" key="6">
    <source>
        <dbReference type="EMBL" id="GBD10067.1"/>
    </source>
</evidence>
<comment type="subunit">
    <text evidence="2">Heterodimer of SbcC and SbcD.</text>
</comment>
<feature type="coiled-coil region" evidence="4">
    <location>
        <begin position="573"/>
        <end position="683"/>
    </location>
</feature>
<dbReference type="Pfam" id="PF13558">
    <property type="entry name" value="SbcC_Walker_B"/>
    <property type="match status" value="1"/>
</dbReference>
<comment type="caution">
    <text evidence="6">The sequence shown here is derived from an EMBL/GenBank/DDBJ whole genome shotgun (WGS) entry which is preliminary data.</text>
</comment>
<feature type="coiled-coil region" evidence="4">
    <location>
        <begin position="165"/>
        <end position="199"/>
    </location>
</feature>
<dbReference type="AlphaFoldDB" id="A0A2H5Y9L4"/>
<feature type="coiled-coil region" evidence="4">
    <location>
        <begin position="224"/>
        <end position="420"/>
    </location>
</feature>
<dbReference type="Gene3D" id="1.10.287.510">
    <property type="entry name" value="Helix hairpin bin"/>
    <property type="match status" value="1"/>
</dbReference>
<evidence type="ECO:0000259" key="5">
    <source>
        <dbReference type="Pfam" id="PF13476"/>
    </source>
</evidence>
<dbReference type="InterPro" id="IPR038729">
    <property type="entry name" value="Rad50/SbcC_AAA"/>
</dbReference>
<feature type="domain" description="Rad50/SbcC-type AAA" evidence="5">
    <location>
        <begin position="5"/>
        <end position="200"/>
    </location>
</feature>
<feature type="coiled-coil region" evidence="4">
    <location>
        <begin position="454"/>
        <end position="529"/>
    </location>
</feature>
<dbReference type="PANTHER" id="PTHR32114:SF2">
    <property type="entry name" value="ABC TRANSPORTER ABCH.3"/>
    <property type="match status" value="1"/>
</dbReference>
<evidence type="ECO:0000256" key="1">
    <source>
        <dbReference type="ARBA" id="ARBA00006930"/>
    </source>
</evidence>
<gene>
    <name evidence="6" type="ORF">HRbin22_02330</name>
</gene>
<evidence type="ECO:0000256" key="4">
    <source>
        <dbReference type="SAM" id="Coils"/>
    </source>
</evidence>